<evidence type="ECO:0000259" key="4">
    <source>
        <dbReference type="SMART" id="SM00703"/>
    </source>
</evidence>
<feature type="transmembrane region" description="Helical" evidence="2">
    <location>
        <begin position="979"/>
        <end position="999"/>
    </location>
</feature>
<feature type="region of interest" description="Disordered" evidence="1">
    <location>
        <begin position="302"/>
        <end position="321"/>
    </location>
</feature>
<dbReference type="Proteomes" id="UP001519460">
    <property type="component" value="Unassembled WGS sequence"/>
</dbReference>
<feature type="transmembrane region" description="Helical" evidence="2">
    <location>
        <begin position="953"/>
        <end position="972"/>
    </location>
</feature>
<dbReference type="Pfam" id="PF01757">
    <property type="entry name" value="Acyl_transf_3"/>
    <property type="match status" value="2"/>
</dbReference>
<keyword evidence="3" id="KW-0732">Signal</keyword>
<dbReference type="InterPro" id="IPR006621">
    <property type="entry name" value="Nose-resist-to-fluoxetine_N"/>
</dbReference>
<dbReference type="InterPro" id="IPR005135">
    <property type="entry name" value="Endo/exonuclease/phosphatase"/>
</dbReference>
<keyword evidence="6" id="KW-1185">Reference proteome</keyword>
<sequence>MLPSRKGLFSPVLTTLVVLTVLTSTCPAQKVEGIPRHTITTNHWPANFPEIEQPPPPVLTQKNTYYSPVAFLHSALKLLRHGEDALKSVRLESLRKNDVYGDLGVKTNGEGGRRVSVLGAEQSYEKCLNDTTLFFAAMNLNLPWAVQMMDATGKPSSGVVTGNIQWPGAYEECLLVRALAADGVTSMFSGQYCTFSITTKPESPFLPGVTANAGVCIPDSCDKASAHGVYNALFTQLAIPVQVNGVSSCPNEYPLDKQAIVAIAVFGFFGFLVALGTAVDIVLVQMPKWRLARMPTILRAGMDTSGGSSGETKPLLDSKKPTHAKEPETWLRCQGDEAKCVDMTPPGYTLRSFPRATRGGGVAFLLRNTILDNAVITTTFPFTHASFELTQLTVRSAQPINIFCMYRPPPSRKNESSHSIFLSEFSDFLEHCNLLPGQLLIMGDLNVHFDRPADPVTAKALQLLQMFDLSQAVDVPTHRRGHTLDPVIYRESDRLFRSFSVCHALSSDHTAVMCFLDAAKPPHRPVFQTVRNFKGIDHSQFRVDVASALSSNAPSSADELTSTLRSVLDSHAPPSRREVTQRRTSLWYSSVASELRPLKRERRQAERRCGKISSLRHALDSQTSSTAQPVFQDRTFSGTPLKHFSVVSEDFVRKTMLSTVAKLLISFSVYTNGSKLLSTYQPPGSLTCVHGIRFFSMTWVVLGHTYSVLPGFSANTNPYQVEVYDDFSFQMVANATLSVDTFFVLSGLLVAYLSLKELNKNNGQLNWPMFYFHRFWRLTPVYMMVILFNTALQPYLGSGPNWPDIDARDAMRKPCEENWWTNMLYINNLVHSTQMCEAEAITPGVITSEKHFPAGSAAVDTPVEEGANSFDEYYIKPYCRMGPYIVGLVAGYILYRYGTKIRMHKAVVVIGWLAATGVAVASLFGLYDASKITDRMPLEVWEAALWNALARTAWGVSVVWVIIACCCGYGGFVNTILSWGALVPLSRLTYCIYLIHMSAQNVLVRSFQTPFFMNSINVVMFQFGLLVMCYLVGAIVSLTFEAPMMGLEKILLHGNKKKSDGK</sequence>
<dbReference type="SUPFAM" id="SSF56219">
    <property type="entry name" value="DNase I-like"/>
    <property type="match status" value="1"/>
</dbReference>
<feature type="transmembrane region" description="Helical" evidence="2">
    <location>
        <begin position="907"/>
        <end position="927"/>
    </location>
</feature>
<feature type="transmembrane region" description="Helical" evidence="2">
    <location>
        <begin position="732"/>
        <end position="755"/>
    </location>
</feature>
<feature type="chain" id="PRO_5044869800" description="Nose resistant-to-fluoxetine protein N-terminal domain-containing protein" evidence="3">
    <location>
        <begin position="29"/>
        <end position="1062"/>
    </location>
</feature>
<evidence type="ECO:0000256" key="3">
    <source>
        <dbReference type="SAM" id="SignalP"/>
    </source>
</evidence>
<feature type="transmembrane region" description="Helical" evidence="2">
    <location>
        <begin position="694"/>
        <end position="712"/>
    </location>
</feature>
<evidence type="ECO:0000313" key="5">
    <source>
        <dbReference type="EMBL" id="KAK7497005.1"/>
    </source>
</evidence>
<evidence type="ECO:0000256" key="1">
    <source>
        <dbReference type="SAM" id="MobiDB-lite"/>
    </source>
</evidence>
<dbReference type="SMART" id="SM00703">
    <property type="entry name" value="NRF"/>
    <property type="match status" value="1"/>
</dbReference>
<dbReference type="InterPro" id="IPR002656">
    <property type="entry name" value="Acyl_transf_3_dom"/>
</dbReference>
<reference evidence="5 6" key="1">
    <citation type="journal article" date="2023" name="Sci. Data">
        <title>Genome assembly of the Korean intertidal mud-creeper Batillaria attramentaria.</title>
        <authorList>
            <person name="Patra A.K."/>
            <person name="Ho P.T."/>
            <person name="Jun S."/>
            <person name="Lee S.J."/>
            <person name="Kim Y."/>
            <person name="Won Y.J."/>
        </authorList>
    </citation>
    <scope>NUCLEOTIDE SEQUENCE [LARGE SCALE GENOMIC DNA]</scope>
    <source>
        <strain evidence="5">Wonlab-2016</strain>
    </source>
</reference>
<dbReference type="AlphaFoldDB" id="A0ABD0LCH5"/>
<dbReference type="Pfam" id="PF20146">
    <property type="entry name" value="NRF"/>
    <property type="match status" value="1"/>
</dbReference>
<organism evidence="5 6">
    <name type="scientific">Batillaria attramentaria</name>
    <dbReference type="NCBI Taxonomy" id="370345"/>
    <lineage>
        <taxon>Eukaryota</taxon>
        <taxon>Metazoa</taxon>
        <taxon>Spiralia</taxon>
        <taxon>Lophotrochozoa</taxon>
        <taxon>Mollusca</taxon>
        <taxon>Gastropoda</taxon>
        <taxon>Caenogastropoda</taxon>
        <taxon>Sorbeoconcha</taxon>
        <taxon>Cerithioidea</taxon>
        <taxon>Batillariidae</taxon>
        <taxon>Batillaria</taxon>
    </lineage>
</organism>
<gene>
    <name evidence="5" type="ORF">BaRGS_00011741</name>
</gene>
<dbReference type="InterPro" id="IPR052728">
    <property type="entry name" value="O2_lipid_transport_reg"/>
</dbReference>
<keyword evidence="2" id="KW-0812">Transmembrane</keyword>
<dbReference type="InterPro" id="IPR036691">
    <property type="entry name" value="Endo/exonu/phosph_ase_sf"/>
</dbReference>
<dbReference type="EMBL" id="JACVVK020000062">
    <property type="protein sequence ID" value="KAK7497005.1"/>
    <property type="molecule type" value="Genomic_DNA"/>
</dbReference>
<name>A0ABD0LCH5_9CAEN</name>
<feature type="transmembrane region" description="Helical" evidence="2">
    <location>
        <begin position="1019"/>
        <end position="1040"/>
    </location>
</feature>
<keyword evidence="2" id="KW-0472">Membrane</keyword>
<comment type="caution">
    <text evidence="5">The sequence shown here is derived from an EMBL/GenBank/DDBJ whole genome shotgun (WGS) entry which is preliminary data.</text>
</comment>
<feature type="signal peptide" evidence="3">
    <location>
        <begin position="1"/>
        <end position="28"/>
    </location>
</feature>
<feature type="transmembrane region" description="Helical" evidence="2">
    <location>
        <begin position="875"/>
        <end position="895"/>
    </location>
</feature>
<dbReference type="PANTHER" id="PTHR11161">
    <property type="entry name" value="O-ACYLTRANSFERASE"/>
    <property type="match status" value="1"/>
</dbReference>
<evidence type="ECO:0000256" key="2">
    <source>
        <dbReference type="SAM" id="Phobius"/>
    </source>
</evidence>
<proteinExistence type="predicted"/>
<dbReference type="Gene3D" id="3.60.10.10">
    <property type="entry name" value="Endonuclease/exonuclease/phosphatase"/>
    <property type="match status" value="1"/>
</dbReference>
<protein>
    <recommendedName>
        <fullName evidence="4">Nose resistant-to-fluoxetine protein N-terminal domain-containing protein</fullName>
    </recommendedName>
</protein>
<dbReference type="PANTHER" id="PTHR11161:SF0">
    <property type="entry name" value="O-ACYLTRANSFERASE LIKE PROTEIN"/>
    <property type="match status" value="1"/>
</dbReference>
<dbReference type="Pfam" id="PF03372">
    <property type="entry name" value="Exo_endo_phos"/>
    <property type="match status" value="1"/>
</dbReference>
<accession>A0ABD0LCH5</accession>
<feature type="transmembrane region" description="Helical" evidence="2">
    <location>
        <begin position="259"/>
        <end position="284"/>
    </location>
</feature>
<keyword evidence="2" id="KW-1133">Transmembrane helix</keyword>
<evidence type="ECO:0000313" key="6">
    <source>
        <dbReference type="Proteomes" id="UP001519460"/>
    </source>
</evidence>
<feature type="transmembrane region" description="Helical" evidence="2">
    <location>
        <begin position="775"/>
        <end position="796"/>
    </location>
</feature>
<feature type="domain" description="Nose resistant-to-fluoxetine protein N-terminal" evidence="4">
    <location>
        <begin position="124"/>
        <end position="248"/>
    </location>
</feature>